<evidence type="ECO:0000313" key="2">
    <source>
        <dbReference type="EMBL" id="SCP96085.1"/>
    </source>
</evidence>
<protein>
    <submittedName>
        <fullName evidence="2">Uncharacterized 2Fe-2 and 4Fe-4S clusters-containing protein, contains DUF4445 domain</fullName>
    </submittedName>
</protein>
<keyword evidence="3" id="KW-1185">Reference proteome</keyword>
<dbReference type="OrthoDB" id="9810588at2"/>
<dbReference type="Proteomes" id="UP000199315">
    <property type="component" value="Unassembled WGS sequence"/>
</dbReference>
<dbReference type="InterPro" id="IPR042259">
    <property type="entry name" value="Raco-like_middle_sf"/>
</dbReference>
<dbReference type="SUPFAM" id="SSF56507">
    <property type="entry name" value="Methionine synthase activation domain-like"/>
    <property type="match status" value="1"/>
</dbReference>
<dbReference type="PROSITE" id="PS51085">
    <property type="entry name" value="2FE2S_FER_2"/>
    <property type="match status" value="1"/>
</dbReference>
<dbReference type="InterPro" id="IPR001041">
    <property type="entry name" value="2Fe-2S_ferredoxin-type"/>
</dbReference>
<dbReference type="GO" id="GO:0008705">
    <property type="term" value="F:methionine synthase activity"/>
    <property type="evidence" value="ECO:0007669"/>
    <property type="project" value="InterPro"/>
</dbReference>
<feature type="domain" description="2Fe-2S ferredoxin-type" evidence="1">
    <location>
        <begin position="215"/>
        <end position="312"/>
    </location>
</feature>
<dbReference type="EMBL" id="FMKA01000003">
    <property type="protein sequence ID" value="SCP96085.1"/>
    <property type="molecule type" value="Genomic_DNA"/>
</dbReference>
<proteinExistence type="predicted"/>
<dbReference type="Pfam" id="PF14574">
    <property type="entry name" value="RACo_C_ter"/>
    <property type="match status" value="1"/>
</dbReference>
<evidence type="ECO:0000259" key="1">
    <source>
        <dbReference type="PROSITE" id="PS51085"/>
    </source>
</evidence>
<dbReference type="STRING" id="1619234.SAMN05421730_1003171"/>
<dbReference type="InterPro" id="IPR041414">
    <property type="entry name" value="Raco-like_middle"/>
</dbReference>
<dbReference type="InterPro" id="IPR012675">
    <property type="entry name" value="Beta-grasp_dom_sf"/>
</dbReference>
<sequence length="760" mass="82166">MMEKNFEKSMKITDFNIEINKENVMALAGCRRGDPVCSEIEEELPELAREMVKAAAPRAYIRFGMMRREEHDDTVIPAVYVLVTAGCGMEQISDGYFKAGEYLSGLLADAIADDYLFQVDGQVMEAVKAECALRHLGVAGRLEAPADIPPEFQQTIMEESGAAEDEMISMTRGFMFCPVKTMAYVLVLTDDEKTFNAQHDCKKCGAKDCRMRKDKTIMIKTVNSESGEETWIECAEGQNLLEAMTGAGVYISAPCGGKGTCGKCRVRITEGRLDASPFERMQFSRLEIKDGLRLACRAYPKSECTVVYGGGEDSFRAVAEFAGTDLSKSPDHGTGDAVLVIAADIGTTTIAISLVEKESRRVVHTVAMINRQRAYGADVIARMQASNEGRRNELQSSIRRDLKQGIDRVLSETAADRRLVEKMAIGCNMTMTHLLLGYPCSTLGVYPFTPVNTGTVEMSLEEILGTRMPGLEKVMAVVLPGISAFVGGDIVAGLLACGFAENQETGLLIDLGTNGEMAIGNSDRILVSSAAAGPAFEGGNISCGVGSVDGAVCSAEIRRGTGTGNASIGERLQDEPGGGEQYELNYETIGRKPPVGICGTGVIEIASELISSKIADETGLMDEKYLDDGYKIADGANGTPIVFTQKDLRELQLAKSAIRAGVETLILKYGISYGDIGTVYLAGGFGFRMNIEKALRIGLLPVQLKGKIKAVGNSSLGGAIRYLTDEHAERDVEKILHAAEEVSLSNQKEFQELYLEHMFF</sequence>
<accession>A0A1D3TR17</accession>
<dbReference type="Gene3D" id="3.30.420.480">
    <property type="entry name" value="Domain of unknown function (DUF4445)"/>
    <property type="match status" value="1"/>
</dbReference>
<dbReference type="Pfam" id="PF00111">
    <property type="entry name" value="Fer2"/>
    <property type="match status" value="1"/>
</dbReference>
<dbReference type="InterPro" id="IPR027980">
    <property type="entry name" value="RACo_C"/>
</dbReference>
<reference evidence="2 3" key="1">
    <citation type="submission" date="2016-09" db="EMBL/GenBank/DDBJ databases">
        <authorList>
            <person name="Capua I."/>
            <person name="De Benedictis P."/>
            <person name="Joannis T."/>
            <person name="Lombin L.H."/>
            <person name="Cattoli G."/>
        </authorList>
    </citation>
    <scope>NUCLEOTIDE SEQUENCE [LARGE SCALE GENOMIC DNA]</scope>
    <source>
        <strain evidence="2 3">GluBS11</strain>
    </source>
</reference>
<dbReference type="PANTHER" id="PTHR42895:SF1">
    <property type="entry name" value="IRON-SULFUR CLUSTER PROTEIN"/>
    <property type="match status" value="1"/>
</dbReference>
<dbReference type="InterPro" id="IPR036010">
    <property type="entry name" value="2Fe-2S_ferredoxin-like_sf"/>
</dbReference>
<dbReference type="Gene3D" id="3.40.109.40">
    <property type="match status" value="1"/>
</dbReference>
<organism evidence="2 3">
    <name type="scientific">Anaerobium acetethylicum</name>
    <dbReference type="NCBI Taxonomy" id="1619234"/>
    <lineage>
        <taxon>Bacteria</taxon>
        <taxon>Bacillati</taxon>
        <taxon>Bacillota</taxon>
        <taxon>Clostridia</taxon>
        <taxon>Lachnospirales</taxon>
        <taxon>Lachnospiraceae</taxon>
        <taxon>Anaerobium</taxon>
    </lineage>
</organism>
<dbReference type="GO" id="GO:0051536">
    <property type="term" value="F:iron-sulfur cluster binding"/>
    <property type="evidence" value="ECO:0007669"/>
    <property type="project" value="InterPro"/>
</dbReference>
<dbReference type="CDD" id="cd00207">
    <property type="entry name" value="fer2"/>
    <property type="match status" value="1"/>
</dbReference>
<dbReference type="InterPro" id="IPR037010">
    <property type="entry name" value="VitB12-dep_Met_synth_activ_sf"/>
</dbReference>
<gene>
    <name evidence="2" type="ORF">SAMN05421730_1003171</name>
</gene>
<dbReference type="SUPFAM" id="SSF54292">
    <property type="entry name" value="2Fe-2S ferredoxin-like"/>
    <property type="match status" value="1"/>
</dbReference>
<evidence type="ECO:0000313" key="3">
    <source>
        <dbReference type="Proteomes" id="UP000199315"/>
    </source>
</evidence>
<dbReference type="InterPro" id="IPR052911">
    <property type="entry name" value="Corrinoid_activation_enz"/>
</dbReference>
<dbReference type="Gene3D" id="3.10.20.30">
    <property type="match status" value="1"/>
</dbReference>
<name>A0A1D3TR17_9FIRM</name>
<dbReference type="Pfam" id="PF17651">
    <property type="entry name" value="Raco_middle"/>
    <property type="match status" value="1"/>
</dbReference>
<dbReference type="AlphaFoldDB" id="A0A1D3TR17"/>
<dbReference type="PANTHER" id="PTHR42895">
    <property type="entry name" value="IRON-SULFUR CLUSTER-BINDING PROTEIN-RELATED"/>
    <property type="match status" value="1"/>
</dbReference>